<evidence type="ECO:0008006" key="10">
    <source>
        <dbReference type="Google" id="ProtNLM"/>
    </source>
</evidence>
<dbReference type="GO" id="GO:0007219">
    <property type="term" value="P:Notch signaling pathway"/>
    <property type="evidence" value="ECO:0007669"/>
    <property type="project" value="UniProtKB-KW"/>
</dbReference>
<keyword evidence="4" id="KW-0914">Notch signaling pathway</keyword>
<feature type="transmembrane region" description="Helical" evidence="7">
    <location>
        <begin position="109"/>
        <end position="128"/>
    </location>
</feature>
<comment type="subcellular location">
    <subcellularLocation>
        <location evidence="1">Membrane</location>
        <topology evidence="1">Multi-pass membrane protein</topology>
    </subcellularLocation>
</comment>
<dbReference type="EMBL" id="CAJPEV010000196">
    <property type="protein sequence ID" value="CAG0882175.1"/>
    <property type="molecule type" value="Genomic_DNA"/>
</dbReference>
<dbReference type="GO" id="GO:0016485">
    <property type="term" value="P:protein processing"/>
    <property type="evidence" value="ECO:0007669"/>
    <property type="project" value="InterPro"/>
</dbReference>
<feature type="transmembrane region" description="Helical" evidence="7">
    <location>
        <begin position="32"/>
        <end position="57"/>
    </location>
</feature>
<evidence type="ECO:0000256" key="4">
    <source>
        <dbReference type="ARBA" id="ARBA00022976"/>
    </source>
</evidence>
<evidence type="ECO:0000256" key="7">
    <source>
        <dbReference type="SAM" id="Phobius"/>
    </source>
</evidence>
<feature type="non-terminal residue" evidence="8">
    <location>
        <position position="1"/>
    </location>
</feature>
<evidence type="ECO:0000256" key="1">
    <source>
        <dbReference type="ARBA" id="ARBA00004141"/>
    </source>
</evidence>
<organism evidence="8">
    <name type="scientific">Darwinula stevensoni</name>
    <dbReference type="NCBI Taxonomy" id="69355"/>
    <lineage>
        <taxon>Eukaryota</taxon>
        <taxon>Metazoa</taxon>
        <taxon>Ecdysozoa</taxon>
        <taxon>Arthropoda</taxon>
        <taxon>Crustacea</taxon>
        <taxon>Oligostraca</taxon>
        <taxon>Ostracoda</taxon>
        <taxon>Podocopa</taxon>
        <taxon>Podocopida</taxon>
        <taxon>Darwinulocopina</taxon>
        <taxon>Darwinuloidea</taxon>
        <taxon>Darwinulidae</taxon>
        <taxon>Darwinula</taxon>
    </lineage>
</organism>
<gene>
    <name evidence="8" type="ORF">DSTB1V02_LOCUS1909</name>
</gene>
<dbReference type="EMBL" id="LR899713">
    <property type="protein sequence ID" value="CAD7241933.1"/>
    <property type="molecule type" value="Genomic_DNA"/>
</dbReference>
<dbReference type="Proteomes" id="UP000677054">
    <property type="component" value="Unassembled WGS sequence"/>
</dbReference>
<dbReference type="Pfam" id="PF06105">
    <property type="entry name" value="Aph-1"/>
    <property type="match status" value="1"/>
</dbReference>
<keyword evidence="3 7" id="KW-0812">Transmembrane</keyword>
<evidence type="ECO:0000313" key="9">
    <source>
        <dbReference type="Proteomes" id="UP000677054"/>
    </source>
</evidence>
<keyword evidence="5 7" id="KW-1133">Transmembrane helix</keyword>
<evidence type="ECO:0000256" key="2">
    <source>
        <dbReference type="ARBA" id="ARBA00005577"/>
    </source>
</evidence>
<sequence length="195" mass="21718">MTTWEFWGCSFLAFGPPFAMFVFTVAHDSVRIIIMILSCFFWLVALLLSGLLWFAVVPLREELAFGLIFSVVFQEVSRGLLYLLLVKAEKGLENIGSGPPLLSSEQRHILAYVCGFGFGVMSGLFALVNVLRDMTGPGTVGLFGDSNYFFLVSTFLSLCFVLLHTAWGVIFFDGLFMKKYWQPSLVIVAHLISSS</sequence>
<dbReference type="InterPro" id="IPR009294">
    <property type="entry name" value="Aph-1"/>
</dbReference>
<dbReference type="PANTHER" id="PTHR12889">
    <property type="entry name" value="GAMMA-SECRETASE SUBUNIT APH-1"/>
    <property type="match status" value="1"/>
</dbReference>
<keyword evidence="6 7" id="KW-0472">Membrane</keyword>
<accession>A0A7R8X929</accession>
<evidence type="ECO:0000256" key="5">
    <source>
        <dbReference type="ARBA" id="ARBA00022989"/>
    </source>
</evidence>
<evidence type="ECO:0000313" key="8">
    <source>
        <dbReference type="EMBL" id="CAD7241933.1"/>
    </source>
</evidence>
<evidence type="ECO:0000256" key="3">
    <source>
        <dbReference type="ARBA" id="ARBA00022692"/>
    </source>
</evidence>
<proteinExistence type="inferred from homology"/>
<protein>
    <recommendedName>
        <fullName evidence="10">Gamma-secretase subunit Aph-1</fullName>
    </recommendedName>
</protein>
<dbReference type="OrthoDB" id="6507463at2759"/>
<comment type="similarity">
    <text evidence="2">Belongs to the APH-1 family.</text>
</comment>
<feature type="transmembrane region" description="Helical" evidence="7">
    <location>
        <begin position="148"/>
        <end position="172"/>
    </location>
</feature>
<name>A0A7R8X929_9CRUS</name>
<evidence type="ECO:0000256" key="6">
    <source>
        <dbReference type="ARBA" id="ARBA00023136"/>
    </source>
</evidence>
<reference evidence="8" key="1">
    <citation type="submission" date="2020-11" db="EMBL/GenBank/DDBJ databases">
        <authorList>
            <person name="Tran Van P."/>
        </authorList>
    </citation>
    <scope>NUCLEOTIDE SEQUENCE</scope>
</reference>
<dbReference type="AlphaFoldDB" id="A0A7R8X929"/>
<keyword evidence="9" id="KW-1185">Reference proteome</keyword>
<dbReference type="GO" id="GO:0016020">
    <property type="term" value="C:membrane"/>
    <property type="evidence" value="ECO:0007669"/>
    <property type="project" value="UniProtKB-SubCell"/>
</dbReference>
<feature type="transmembrane region" description="Helical" evidence="7">
    <location>
        <begin position="6"/>
        <end position="25"/>
    </location>
</feature>